<protein>
    <submittedName>
        <fullName evidence="3">Rhamnogalacturonyl hydrolase YesR</fullName>
    </submittedName>
</protein>
<accession>A0A1G6ZFX6</accession>
<sequence>MMITQMNYFKIKLMFFSIAMLCSTWFTGFANVADSRDSSFKTEDIAKIMKRVADWQFNTWHTKGFNHRKADWTNGACYTGIFALGNMKGNEKYLKALVDIGNDVGWNTGHIRFYADDYCVGQTYAQLYSKYREQKMITPFTLLADSIVAAPHDEPLNWRNNIQKREWAWCDALFMAPPSLAYLSTATGNQKYLDMASKLWWKTTDFLYDPAERLYFRDESYFNKKEKNGAKVFWSRGNGWVLGGLVRVLENMPENHHDRERFIKLYKDMLARIVRLQQPDGSWHASLLDPASFPVKEMSGTGFFCYAMAWGLNKGLLDEKTYLPVVKKSWVALTSAVHPDGKLGYVQPIGASPDKVDANSTEVYGVGAFLLSGVEIYKYMKAHPKAR</sequence>
<keyword evidence="4" id="KW-1185">Reference proteome</keyword>
<dbReference type="PANTHER" id="PTHR33886:SF8">
    <property type="entry name" value="UNSATURATED RHAMNOGALACTURONAN HYDROLASE (EUROFUNG)"/>
    <property type="match status" value="1"/>
</dbReference>
<name>A0A1G6ZFX6_9SPHI</name>
<reference evidence="4" key="1">
    <citation type="submission" date="2016-10" db="EMBL/GenBank/DDBJ databases">
        <authorList>
            <person name="Varghese N."/>
            <person name="Submissions S."/>
        </authorList>
    </citation>
    <scope>NUCLEOTIDE SEQUENCE [LARGE SCALE GENOMIC DNA]</scope>
    <source>
        <strain evidence="4">DSM 18609</strain>
    </source>
</reference>
<dbReference type="STRING" id="390242.SAMN04488024_11093"/>
<keyword evidence="2" id="KW-0732">Signal</keyword>
<dbReference type="AlphaFoldDB" id="A0A1G6ZFX6"/>
<dbReference type="InterPro" id="IPR052043">
    <property type="entry name" value="PolySaccharide_Degr_Enz"/>
</dbReference>
<dbReference type="Pfam" id="PF07470">
    <property type="entry name" value="Glyco_hydro_88"/>
    <property type="match status" value="1"/>
</dbReference>
<dbReference type="PANTHER" id="PTHR33886">
    <property type="entry name" value="UNSATURATED RHAMNOGALACTURONAN HYDROLASE (EUROFUNG)"/>
    <property type="match status" value="1"/>
</dbReference>
<dbReference type="InterPro" id="IPR012341">
    <property type="entry name" value="6hp_glycosidase-like_sf"/>
</dbReference>
<dbReference type="SUPFAM" id="SSF48208">
    <property type="entry name" value="Six-hairpin glycosidases"/>
    <property type="match status" value="1"/>
</dbReference>
<evidence type="ECO:0000313" key="3">
    <source>
        <dbReference type="EMBL" id="SDE01460.1"/>
    </source>
</evidence>
<dbReference type="GO" id="GO:0005975">
    <property type="term" value="P:carbohydrate metabolic process"/>
    <property type="evidence" value="ECO:0007669"/>
    <property type="project" value="InterPro"/>
</dbReference>
<evidence type="ECO:0000256" key="1">
    <source>
        <dbReference type="ARBA" id="ARBA00022801"/>
    </source>
</evidence>
<organism evidence="3 4">
    <name type="scientific">Pedobacter soli</name>
    <dbReference type="NCBI Taxonomy" id="390242"/>
    <lineage>
        <taxon>Bacteria</taxon>
        <taxon>Pseudomonadati</taxon>
        <taxon>Bacteroidota</taxon>
        <taxon>Sphingobacteriia</taxon>
        <taxon>Sphingobacteriales</taxon>
        <taxon>Sphingobacteriaceae</taxon>
        <taxon>Pedobacter</taxon>
    </lineage>
</organism>
<feature type="chain" id="PRO_5011763884" evidence="2">
    <location>
        <begin position="33"/>
        <end position="387"/>
    </location>
</feature>
<dbReference type="RefSeq" id="WP_208599694.1">
    <property type="nucleotide sequence ID" value="NZ_FMZH01000010.1"/>
</dbReference>
<dbReference type="InterPro" id="IPR010905">
    <property type="entry name" value="Glyco_hydro_88"/>
</dbReference>
<dbReference type="EMBL" id="FMZH01000010">
    <property type="protein sequence ID" value="SDE01460.1"/>
    <property type="molecule type" value="Genomic_DNA"/>
</dbReference>
<keyword evidence="1 3" id="KW-0378">Hydrolase</keyword>
<feature type="signal peptide" evidence="2">
    <location>
        <begin position="1"/>
        <end position="32"/>
    </location>
</feature>
<gene>
    <name evidence="3" type="ORF">SAMN04488024_11093</name>
</gene>
<dbReference type="InterPro" id="IPR008928">
    <property type="entry name" value="6-hairpin_glycosidase_sf"/>
</dbReference>
<dbReference type="GO" id="GO:0016787">
    <property type="term" value="F:hydrolase activity"/>
    <property type="evidence" value="ECO:0007669"/>
    <property type="project" value="UniProtKB-KW"/>
</dbReference>
<dbReference type="Gene3D" id="1.50.10.10">
    <property type="match status" value="1"/>
</dbReference>
<proteinExistence type="predicted"/>
<evidence type="ECO:0000256" key="2">
    <source>
        <dbReference type="SAM" id="SignalP"/>
    </source>
</evidence>
<dbReference type="Proteomes" id="UP000199455">
    <property type="component" value="Unassembled WGS sequence"/>
</dbReference>
<evidence type="ECO:0000313" key="4">
    <source>
        <dbReference type="Proteomes" id="UP000199455"/>
    </source>
</evidence>